<dbReference type="InterPro" id="IPR005122">
    <property type="entry name" value="Uracil-DNA_glycosylase-like"/>
</dbReference>
<keyword evidence="2" id="KW-0378">Hydrolase</keyword>
<dbReference type="SMART" id="SM00986">
    <property type="entry name" value="UDG"/>
    <property type="match status" value="1"/>
</dbReference>
<accession>A0A7V8RCP5</accession>
<dbReference type="Pfam" id="PF03167">
    <property type="entry name" value="UDG"/>
    <property type="match status" value="1"/>
</dbReference>
<keyword evidence="3" id="KW-1185">Reference proteome</keyword>
<keyword evidence="2" id="KW-0326">Glycosidase</keyword>
<gene>
    <name evidence="2" type="ORF">FG486_06630</name>
</gene>
<dbReference type="InterPro" id="IPR026353">
    <property type="entry name" value="Hypoxan-DNA_Glyclase"/>
</dbReference>
<dbReference type="NCBIfam" id="TIGR04274">
    <property type="entry name" value="hypoxanDNAglyco"/>
    <property type="match status" value="1"/>
</dbReference>
<feature type="domain" description="Uracil-DNA glycosylase-like" evidence="1">
    <location>
        <begin position="11"/>
        <end position="161"/>
    </location>
</feature>
<dbReference type="AlphaFoldDB" id="A0A7V8RCP5"/>
<comment type="caution">
    <text evidence="2">The sequence shown here is derived from an EMBL/GenBank/DDBJ whole genome shotgun (WGS) entry which is preliminary data.</text>
</comment>
<name>A0A7V8RCP5_9SPHN</name>
<dbReference type="CDD" id="cd10032">
    <property type="entry name" value="UDG-F6_HDG"/>
    <property type="match status" value="1"/>
</dbReference>
<dbReference type="SUPFAM" id="SSF52141">
    <property type="entry name" value="Uracil-DNA glycosylase-like"/>
    <property type="match status" value="1"/>
</dbReference>
<proteinExistence type="predicted"/>
<protein>
    <submittedName>
        <fullName evidence="2">DNA-deoxyinosine glycosylase</fullName>
        <ecNumber evidence="2">3.2.2.15</ecNumber>
    </submittedName>
</protein>
<evidence type="ECO:0000313" key="2">
    <source>
        <dbReference type="EMBL" id="MBA1374009.1"/>
    </source>
</evidence>
<dbReference type="SMART" id="SM00987">
    <property type="entry name" value="UreE_C"/>
    <property type="match status" value="1"/>
</dbReference>
<evidence type="ECO:0000259" key="1">
    <source>
        <dbReference type="SMART" id="SM00986"/>
    </source>
</evidence>
<reference evidence="2 3" key="1">
    <citation type="journal article" date="1994" name="Int. J. Syst. Bacteriol.">
        <title>Phylogenetic positions of novel aerobic, bacteriochlorophyll a-containing bacteria and description of Roseococcus thiosulfatophilus gen. nov., sp. nov., Erythromicrobium ramosum gen. nov., sp. nov., and Erythrobacter litoralis sp. nov.</title>
        <authorList>
            <person name="Yurkov V."/>
            <person name="Stackebrandt E."/>
            <person name="Holmes A."/>
            <person name="Fuerst J.A."/>
            <person name="Hugenholtz P."/>
            <person name="Golecki J."/>
            <person name="Gad'on N."/>
            <person name="Gorlenko V.M."/>
            <person name="Kompantseva E.I."/>
            <person name="Drews G."/>
        </authorList>
    </citation>
    <scope>NUCLEOTIDE SEQUENCE [LARGE SCALE GENOMIC DNA]</scope>
    <source>
        <strain evidence="2 3">KR-99</strain>
    </source>
</reference>
<dbReference type="GO" id="GO:0033958">
    <property type="term" value="F:DNA-deoxyinosine glycosylase activity"/>
    <property type="evidence" value="ECO:0007669"/>
    <property type="project" value="UniProtKB-EC"/>
</dbReference>
<sequence length="168" mass="17672">MTGPERLIGLPPVIPDVCTLLVLGSLPGRASLAASRYYGHPRNHFWTLMEGVIGESLVALDYPERLARLGARGVGLWDVIGSARRGSSLDGDIRDAVANPLRPLVESLPHLRAIGCNGALAAKGAMRALAGLDLPILALPSSSPAYTLPLAAKAEAWRALGAFILPPR</sequence>
<dbReference type="EC" id="3.2.2.15" evidence="2"/>
<dbReference type="RefSeq" id="WP_181267003.1">
    <property type="nucleotide sequence ID" value="NZ_BAAAGB010000001.1"/>
</dbReference>
<evidence type="ECO:0000313" key="3">
    <source>
        <dbReference type="Proteomes" id="UP000589292"/>
    </source>
</evidence>
<dbReference type="InterPro" id="IPR036895">
    <property type="entry name" value="Uracil-DNA_glycosylase-like_sf"/>
</dbReference>
<dbReference type="Gene3D" id="3.40.470.10">
    <property type="entry name" value="Uracil-DNA glycosylase-like domain"/>
    <property type="match status" value="1"/>
</dbReference>
<dbReference type="Proteomes" id="UP000589292">
    <property type="component" value="Unassembled WGS sequence"/>
</dbReference>
<dbReference type="EMBL" id="VDES01000002">
    <property type="protein sequence ID" value="MBA1374009.1"/>
    <property type="molecule type" value="Genomic_DNA"/>
</dbReference>
<organism evidence="2 3">
    <name type="scientific">Sphingomonas ursincola</name>
    <dbReference type="NCBI Taxonomy" id="56361"/>
    <lineage>
        <taxon>Bacteria</taxon>
        <taxon>Pseudomonadati</taxon>
        <taxon>Pseudomonadota</taxon>
        <taxon>Alphaproteobacteria</taxon>
        <taxon>Sphingomonadales</taxon>
        <taxon>Sphingomonadaceae</taxon>
        <taxon>Sphingomonas</taxon>
    </lineage>
</organism>